<sequence>MTNPFGGKIVLFGGDFRQILNVVVNRTKEDTLNASITKSHLWKYFKIHQLKINMRLSEENFIMNINGCMQNLATWILSIGDDIAKTVKELLIKNDGDPFTDIIYAVYPNFSKKYEFNCFPQHELNLKINAPIMLLRNLNSSISLCNGTRLIITDLRSRVITVIIIT</sequence>
<dbReference type="GO" id="GO:0006310">
    <property type="term" value="P:DNA recombination"/>
    <property type="evidence" value="ECO:0007669"/>
    <property type="project" value="UniProtKB-KW"/>
</dbReference>
<name>A0A199UCY6_MANES</name>
<dbReference type="Pfam" id="PF05970">
    <property type="entry name" value="PIF1"/>
    <property type="match status" value="1"/>
</dbReference>
<keyword evidence="1" id="KW-0234">DNA repair</keyword>
<gene>
    <name evidence="4" type="ORF">MANES_S011500</name>
</gene>
<keyword evidence="1" id="KW-0233">DNA recombination</keyword>
<evidence type="ECO:0000259" key="3">
    <source>
        <dbReference type="Pfam" id="PF21530"/>
    </source>
</evidence>
<evidence type="ECO:0000313" key="4">
    <source>
        <dbReference type="EMBL" id="OAY22313.1"/>
    </source>
</evidence>
<dbReference type="AlphaFoldDB" id="A0A199UCY6"/>
<comment type="cofactor">
    <cofactor evidence="1">
        <name>Mg(2+)</name>
        <dbReference type="ChEBI" id="CHEBI:18420"/>
    </cofactor>
</comment>
<dbReference type="GO" id="GO:0043139">
    <property type="term" value="F:5'-3' DNA helicase activity"/>
    <property type="evidence" value="ECO:0007669"/>
    <property type="project" value="UniProtKB-EC"/>
</dbReference>
<keyword evidence="1" id="KW-0347">Helicase</keyword>
<dbReference type="EMBL" id="KV450448">
    <property type="protein sequence ID" value="OAY22313.1"/>
    <property type="molecule type" value="Genomic_DNA"/>
</dbReference>
<keyword evidence="1" id="KW-0547">Nucleotide-binding</keyword>
<keyword evidence="1" id="KW-0067">ATP-binding</keyword>
<dbReference type="InterPro" id="IPR027417">
    <property type="entry name" value="P-loop_NTPase"/>
</dbReference>
<dbReference type="PANTHER" id="PTHR10492">
    <property type="match status" value="1"/>
</dbReference>
<dbReference type="Pfam" id="PF21530">
    <property type="entry name" value="Pif1_2B_dom"/>
    <property type="match status" value="1"/>
</dbReference>
<feature type="domain" description="DNA helicase Pif1-like 2B" evidence="3">
    <location>
        <begin position="113"/>
        <end position="155"/>
    </location>
</feature>
<evidence type="ECO:0000259" key="2">
    <source>
        <dbReference type="Pfam" id="PF05970"/>
    </source>
</evidence>
<organism evidence="4">
    <name type="scientific">Manihot esculenta</name>
    <name type="common">Cassava</name>
    <name type="synonym">Jatropha manihot</name>
    <dbReference type="NCBI Taxonomy" id="3983"/>
    <lineage>
        <taxon>Eukaryota</taxon>
        <taxon>Viridiplantae</taxon>
        <taxon>Streptophyta</taxon>
        <taxon>Embryophyta</taxon>
        <taxon>Tracheophyta</taxon>
        <taxon>Spermatophyta</taxon>
        <taxon>Magnoliopsida</taxon>
        <taxon>eudicotyledons</taxon>
        <taxon>Gunneridae</taxon>
        <taxon>Pentapetalae</taxon>
        <taxon>rosids</taxon>
        <taxon>fabids</taxon>
        <taxon>Malpighiales</taxon>
        <taxon>Euphorbiaceae</taxon>
        <taxon>Crotonoideae</taxon>
        <taxon>Manihoteae</taxon>
        <taxon>Manihot</taxon>
    </lineage>
</organism>
<feature type="domain" description="DNA helicase Pif1-like DEAD-box helicase" evidence="2">
    <location>
        <begin position="3"/>
        <end position="82"/>
    </location>
</feature>
<evidence type="ECO:0000256" key="1">
    <source>
        <dbReference type="RuleBase" id="RU363044"/>
    </source>
</evidence>
<comment type="catalytic activity">
    <reaction evidence="1">
        <text>ATP + H2O = ADP + phosphate + H(+)</text>
        <dbReference type="Rhea" id="RHEA:13065"/>
        <dbReference type="ChEBI" id="CHEBI:15377"/>
        <dbReference type="ChEBI" id="CHEBI:15378"/>
        <dbReference type="ChEBI" id="CHEBI:30616"/>
        <dbReference type="ChEBI" id="CHEBI:43474"/>
        <dbReference type="ChEBI" id="CHEBI:456216"/>
        <dbReference type="EC" id="5.6.2.3"/>
    </reaction>
</comment>
<protein>
    <recommendedName>
        <fullName evidence="1">ATP-dependent DNA helicase</fullName>
        <ecNumber evidence="1">5.6.2.3</ecNumber>
    </recommendedName>
</protein>
<proteinExistence type="inferred from homology"/>
<dbReference type="InterPro" id="IPR049163">
    <property type="entry name" value="Pif1-like_2B_dom"/>
</dbReference>
<dbReference type="PANTHER" id="PTHR10492:SF57">
    <property type="entry name" value="ATP-DEPENDENT DNA HELICASE"/>
    <property type="match status" value="1"/>
</dbReference>
<dbReference type="GO" id="GO:0005524">
    <property type="term" value="F:ATP binding"/>
    <property type="evidence" value="ECO:0007669"/>
    <property type="project" value="UniProtKB-KW"/>
</dbReference>
<dbReference type="InterPro" id="IPR010285">
    <property type="entry name" value="DNA_helicase_pif1-like_DEAD"/>
</dbReference>
<dbReference type="SUPFAM" id="SSF52540">
    <property type="entry name" value="P-loop containing nucleoside triphosphate hydrolases"/>
    <property type="match status" value="1"/>
</dbReference>
<reference evidence="4" key="1">
    <citation type="submission" date="2016-02" db="EMBL/GenBank/DDBJ databases">
        <title>WGS assembly of Manihot esculenta.</title>
        <authorList>
            <person name="Bredeson J.V."/>
            <person name="Prochnik S.E."/>
            <person name="Lyons J.B."/>
            <person name="Schmutz J."/>
            <person name="Grimwood J."/>
            <person name="Vrebalov J."/>
            <person name="Bart R.S."/>
            <person name="Amuge T."/>
            <person name="Ferguson M.E."/>
            <person name="Green R."/>
            <person name="Putnam N."/>
            <person name="Stites J."/>
            <person name="Rounsley S."/>
            <person name="Rokhsar D.S."/>
        </authorList>
    </citation>
    <scope>NUCLEOTIDE SEQUENCE [LARGE SCALE GENOMIC DNA]</scope>
    <source>
        <tissue evidence="4">Leaf</tissue>
    </source>
</reference>
<keyword evidence="1" id="KW-0227">DNA damage</keyword>
<accession>A0A199UCY6</accession>
<dbReference type="EC" id="5.6.2.3" evidence="1"/>
<comment type="similarity">
    <text evidence="1">Belongs to the helicase family.</text>
</comment>
<keyword evidence="1" id="KW-0378">Hydrolase</keyword>
<dbReference type="GO" id="GO:0016887">
    <property type="term" value="F:ATP hydrolysis activity"/>
    <property type="evidence" value="ECO:0007669"/>
    <property type="project" value="RHEA"/>
</dbReference>
<dbReference type="GO" id="GO:0006281">
    <property type="term" value="P:DNA repair"/>
    <property type="evidence" value="ECO:0007669"/>
    <property type="project" value="UniProtKB-KW"/>
</dbReference>
<dbReference type="GO" id="GO:0000723">
    <property type="term" value="P:telomere maintenance"/>
    <property type="evidence" value="ECO:0007669"/>
    <property type="project" value="InterPro"/>
</dbReference>
<feature type="non-terminal residue" evidence="4">
    <location>
        <position position="166"/>
    </location>
</feature>
<dbReference type="STRING" id="3983.A0A199UCY6"/>